<keyword evidence="5" id="KW-1185">Reference proteome</keyword>
<keyword evidence="1" id="KW-0812">Transmembrane</keyword>
<evidence type="ECO:0000313" key="2">
    <source>
        <dbReference type="EMBL" id="MCA6074981.1"/>
    </source>
</evidence>
<gene>
    <name evidence="2" type="ORF">LDX50_08875</name>
    <name evidence="3" type="ORF">LDX50_14845</name>
    <name evidence="4" type="ORF">LDX50_20565</name>
</gene>
<comment type="caution">
    <text evidence="3">The sequence shown here is derived from an EMBL/GenBank/DDBJ whole genome shotgun (WGS) entry which is preliminary data.</text>
</comment>
<sequence>MKKIKVILRRIALILLIILGCFGIGIVGPVPLLPIKKKDDEEPAKIEMVDEKEEDDLNPF</sequence>
<dbReference type="RefSeq" id="WP_225698089.1">
    <property type="nucleotide sequence ID" value="NZ_JAIXNE010000002.1"/>
</dbReference>
<evidence type="ECO:0008006" key="6">
    <source>
        <dbReference type="Google" id="ProtNLM"/>
    </source>
</evidence>
<keyword evidence="1" id="KW-1133">Transmembrane helix</keyword>
<evidence type="ECO:0000313" key="5">
    <source>
        <dbReference type="Proteomes" id="UP001139409"/>
    </source>
</evidence>
<dbReference type="Proteomes" id="UP001139409">
    <property type="component" value="Unassembled WGS sequence"/>
</dbReference>
<evidence type="ECO:0000313" key="3">
    <source>
        <dbReference type="EMBL" id="MCA6076158.1"/>
    </source>
</evidence>
<dbReference type="EMBL" id="JAIXNE010000002">
    <property type="protein sequence ID" value="MCA6074981.1"/>
    <property type="molecule type" value="Genomic_DNA"/>
</dbReference>
<proteinExistence type="predicted"/>
<reference evidence="3" key="1">
    <citation type="submission" date="2021-09" db="EMBL/GenBank/DDBJ databases">
        <title>Fulvivirga sp. isolated from coastal sediment.</title>
        <authorList>
            <person name="Yu H."/>
        </authorList>
    </citation>
    <scope>NUCLEOTIDE SEQUENCE</scope>
    <source>
        <strain evidence="3">1062</strain>
    </source>
</reference>
<organism evidence="3 5">
    <name type="scientific">Fulvivirga sedimenti</name>
    <dbReference type="NCBI Taxonomy" id="2879465"/>
    <lineage>
        <taxon>Bacteria</taxon>
        <taxon>Pseudomonadati</taxon>
        <taxon>Bacteroidota</taxon>
        <taxon>Cytophagia</taxon>
        <taxon>Cytophagales</taxon>
        <taxon>Fulvivirgaceae</taxon>
        <taxon>Fulvivirga</taxon>
    </lineage>
</organism>
<dbReference type="EMBL" id="JAIXNE010000003">
    <property type="protein sequence ID" value="MCA6076158.1"/>
    <property type="molecule type" value="Genomic_DNA"/>
</dbReference>
<feature type="transmembrane region" description="Helical" evidence="1">
    <location>
        <begin position="12"/>
        <end position="33"/>
    </location>
</feature>
<name>A0A9X1KWP9_9BACT</name>
<dbReference type="PROSITE" id="PS51257">
    <property type="entry name" value="PROKAR_LIPOPROTEIN"/>
    <property type="match status" value="1"/>
</dbReference>
<keyword evidence="1" id="KW-0472">Membrane</keyword>
<protein>
    <recommendedName>
        <fullName evidence="6">Lipoprotein</fullName>
    </recommendedName>
</protein>
<evidence type="ECO:0000256" key="1">
    <source>
        <dbReference type="SAM" id="Phobius"/>
    </source>
</evidence>
<dbReference type="AlphaFoldDB" id="A0A9X1KWP9"/>
<accession>A0A9X1KWP9</accession>
<dbReference type="EMBL" id="JAIXNE010000004">
    <property type="protein sequence ID" value="MCA6077286.1"/>
    <property type="molecule type" value="Genomic_DNA"/>
</dbReference>
<evidence type="ECO:0000313" key="4">
    <source>
        <dbReference type="EMBL" id="MCA6077286.1"/>
    </source>
</evidence>